<dbReference type="InterPro" id="IPR044974">
    <property type="entry name" value="Disease_R_plants"/>
</dbReference>
<dbReference type="InterPro" id="IPR027417">
    <property type="entry name" value="P-loop_NTPase"/>
</dbReference>
<dbReference type="Pfam" id="PF23286">
    <property type="entry name" value="LRR_13"/>
    <property type="match status" value="1"/>
</dbReference>
<dbReference type="Gene3D" id="1.10.8.430">
    <property type="entry name" value="Helical domain of apoptotic protease-activating factors"/>
    <property type="match status" value="1"/>
</dbReference>
<dbReference type="InterPro" id="IPR036390">
    <property type="entry name" value="WH_DNA-bd_sf"/>
</dbReference>
<protein>
    <submittedName>
        <fullName evidence="5">Disease resistance-like protein</fullName>
    </submittedName>
</protein>
<feature type="domain" description="TIR" evidence="4">
    <location>
        <begin position="1"/>
        <end position="134"/>
    </location>
</feature>
<dbReference type="PRINTS" id="PR00364">
    <property type="entry name" value="DISEASERSIST"/>
</dbReference>
<comment type="caution">
    <text evidence="5">The sequence shown here is derived from an EMBL/GenBank/DDBJ whole genome shotgun (WGS) entry which is preliminary data.</text>
</comment>
<dbReference type="Pfam" id="PF23282">
    <property type="entry name" value="WHD_ROQ1"/>
    <property type="match status" value="1"/>
</dbReference>
<name>A0A2K3P4G7_TRIPR</name>
<evidence type="ECO:0000256" key="2">
    <source>
        <dbReference type="ARBA" id="ARBA00022737"/>
    </source>
</evidence>
<dbReference type="SUPFAM" id="SSF46785">
    <property type="entry name" value="Winged helix' DNA-binding domain"/>
    <property type="match status" value="1"/>
</dbReference>
<dbReference type="PROSITE" id="PS50104">
    <property type="entry name" value="TIR"/>
    <property type="match status" value="1"/>
</dbReference>
<dbReference type="InterPro" id="IPR032675">
    <property type="entry name" value="LRR_dom_sf"/>
</dbReference>
<evidence type="ECO:0000259" key="4">
    <source>
        <dbReference type="PROSITE" id="PS50104"/>
    </source>
</evidence>
<keyword evidence="3" id="KW-0611">Plant defense</keyword>
<dbReference type="InterPro" id="IPR042197">
    <property type="entry name" value="Apaf_helical"/>
</dbReference>
<dbReference type="InterPro" id="IPR002182">
    <property type="entry name" value="NB-ARC"/>
</dbReference>
<evidence type="ECO:0000313" key="5">
    <source>
        <dbReference type="EMBL" id="PNY10185.1"/>
    </source>
</evidence>
<dbReference type="PANTHER" id="PTHR11017:SF219">
    <property type="entry name" value="ARCHAEAL ATPASE"/>
    <property type="match status" value="1"/>
</dbReference>
<dbReference type="SUPFAM" id="SSF52540">
    <property type="entry name" value="P-loop containing nucleoside triphosphate hydrolases"/>
    <property type="match status" value="1"/>
</dbReference>
<dbReference type="InterPro" id="IPR058546">
    <property type="entry name" value="RPS4B/Roq1-like_LRR"/>
</dbReference>
<dbReference type="AlphaFoldDB" id="A0A2K3P4G7"/>
<dbReference type="Pfam" id="PF01582">
    <property type="entry name" value="TIR"/>
    <property type="match status" value="2"/>
</dbReference>
<reference evidence="5 6" key="2">
    <citation type="journal article" date="2017" name="Front. Plant Sci.">
        <title>Gene Classification and Mining of Molecular Markers Useful in Red Clover (Trifolium pratense) Breeding.</title>
        <authorList>
            <person name="Istvanek J."/>
            <person name="Dluhosova J."/>
            <person name="Dluhos P."/>
            <person name="Patkova L."/>
            <person name="Nedelnik J."/>
            <person name="Repkova J."/>
        </authorList>
    </citation>
    <scope>NUCLEOTIDE SEQUENCE [LARGE SCALE GENOMIC DNA]</scope>
    <source>
        <strain evidence="6">cv. Tatra</strain>
        <tissue evidence="5">Young leaves</tissue>
    </source>
</reference>
<dbReference type="SUPFAM" id="SSF52200">
    <property type="entry name" value="Toll/Interleukin receptor TIR domain"/>
    <property type="match status" value="1"/>
</dbReference>
<dbReference type="GO" id="GO:0043531">
    <property type="term" value="F:ADP binding"/>
    <property type="evidence" value="ECO:0007669"/>
    <property type="project" value="InterPro"/>
</dbReference>
<dbReference type="PANTHER" id="PTHR11017">
    <property type="entry name" value="LEUCINE-RICH REPEAT-CONTAINING PROTEIN"/>
    <property type="match status" value="1"/>
</dbReference>
<dbReference type="SUPFAM" id="SSF52047">
    <property type="entry name" value="RNI-like"/>
    <property type="match status" value="1"/>
</dbReference>
<dbReference type="Pfam" id="PF00931">
    <property type="entry name" value="NB-ARC"/>
    <property type="match status" value="1"/>
</dbReference>
<gene>
    <name evidence="5" type="ORF">L195_g006755</name>
</gene>
<dbReference type="GO" id="GO:0007165">
    <property type="term" value="P:signal transduction"/>
    <property type="evidence" value="ECO:0007669"/>
    <property type="project" value="InterPro"/>
</dbReference>
<sequence length="780" mass="88170">IGHLYKALCDCGIRTFIDDRELERGDEITPSLVKAIEESRIAIPATGRLILPVFYGVDPSHVRHQTNSYGEAIAKHEVRFQNNKEKHLENMERLQKWKRVLNQASSLSGYHYNLGNEYEHDFIAKIVSDVSNKINRVPLHVADYPVGLQSRVLEVKSLLDTGSDSRVHMVGVHGIGGMGKSTLARAVYNSIADQFECLCFLHNVRENSAQHGLHHIQKELLSKTIGFDFNLRDISEGIPIIKQRLHRKKVLLVLDDIDKRKQIQVLAGGLDWFGLGSRVIITTREKHLLESHKIERTYEVGALNEKEGLELLRWKAVKDNIVDSSYEDILNSGVSYASGLPLALEVLGSNLSGKKHIEEWKSTLDQYERIPHKEIQSILKVSFDALEEEEKSVFLDIACCFKGCTLVEVEDILNAHYGQCMEYCIKVLAEKSLIKISQISPHNDTYNVTLHDLIEDMGKEIVRQESPKEPQRRSPEHLPNSLRVLEWRGYPSCDTPFDFCAKKLTILHNSVGFLNKLKILDATGCQKLRSFPPMKLISLEELNLAFCKSLENFPEILGEMKNITHIYLEHTSIEELPVSFENLTGLTNLHLSGNGMLKLPSSILMIQNLSAIVASGCLLLPNQNHKLISTVSSNVDILLLPRCNISDEHLPIILTQFANMKALDLSGNNLTIVPESIKECRFLTRLYLVDCKCLREIRGIPPNLNYLSSLGCESLTTRCRNMLLNQELREAGSPLFIVPAGNTRIPQWFEHKNRDTTRSCILICFATAIQGTPPQIQLYT</sequence>
<dbReference type="Gene3D" id="3.80.10.10">
    <property type="entry name" value="Ribonuclease Inhibitor"/>
    <property type="match status" value="1"/>
</dbReference>
<dbReference type="EMBL" id="ASHM01003643">
    <property type="protein sequence ID" value="PNY10185.1"/>
    <property type="molecule type" value="Genomic_DNA"/>
</dbReference>
<evidence type="ECO:0000313" key="6">
    <source>
        <dbReference type="Proteomes" id="UP000236291"/>
    </source>
</evidence>
<keyword evidence="2" id="KW-0677">Repeat</keyword>
<accession>A0A2K3P4G7</accession>
<dbReference type="Gene3D" id="3.40.50.10140">
    <property type="entry name" value="Toll/interleukin-1 receptor homology (TIR) domain"/>
    <property type="match status" value="2"/>
</dbReference>
<dbReference type="SMART" id="SM00255">
    <property type="entry name" value="TIR"/>
    <property type="match status" value="1"/>
</dbReference>
<dbReference type="ExpressionAtlas" id="A0A2K3P4G7">
    <property type="expression patterns" value="baseline"/>
</dbReference>
<evidence type="ECO:0000256" key="1">
    <source>
        <dbReference type="ARBA" id="ARBA00022614"/>
    </source>
</evidence>
<dbReference type="Proteomes" id="UP000236291">
    <property type="component" value="Unassembled WGS sequence"/>
</dbReference>
<dbReference type="InterPro" id="IPR000157">
    <property type="entry name" value="TIR_dom"/>
</dbReference>
<dbReference type="InterPro" id="IPR035897">
    <property type="entry name" value="Toll_tir_struct_dom_sf"/>
</dbReference>
<proteinExistence type="predicted"/>
<organism evidence="5 6">
    <name type="scientific">Trifolium pratense</name>
    <name type="common">Red clover</name>
    <dbReference type="NCBI Taxonomy" id="57577"/>
    <lineage>
        <taxon>Eukaryota</taxon>
        <taxon>Viridiplantae</taxon>
        <taxon>Streptophyta</taxon>
        <taxon>Embryophyta</taxon>
        <taxon>Tracheophyta</taxon>
        <taxon>Spermatophyta</taxon>
        <taxon>Magnoliopsida</taxon>
        <taxon>eudicotyledons</taxon>
        <taxon>Gunneridae</taxon>
        <taxon>Pentapetalae</taxon>
        <taxon>rosids</taxon>
        <taxon>fabids</taxon>
        <taxon>Fabales</taxon>
        <taxon>Fabaceae</taxon>
        <taxon>Papilionoideae</taxon>
        <taxon>50 kb inversion clade</taxon>
        <taxon>NPAAA clade</taxon>
        <taxon>Hologalegina</taxon>
        <taxon>IRL clade</taxon>
        <taxon>Trifolieae</taxon>
        <taxon>Trifolium</taxon>
    </lineage>
</organism>
<dbReference type="InterPro" id="IPR058192">
    <property type="entry name" value="WHD_ROQ1-like"/>
</dbReference>
<feature type="non-terminal residue" evidence="5">
    <location>
        <position position="1"/>
    </location>
</feature>
<reference evidence="5 6" key="1">
    <citation type="journal article" date="2014" name="Am. J. Bot.">
        <title>Genome assembly and annotation for red clover (Trifolium pratense; Fabaceae).</title>
        <authorList>
            <person name="Istvanek J."/>
            <person name="Jaros M."/>
            <person name="Krenek A."/>
            <person name="Repkova J."/>
        </authorList>
    </citation>
    <scope>NUCLEOTIDE SEQUENCE [LARGE SCALE GENOMIC DNA]</scope>
    <source>
        <strain evidence="6">cv. Tatra</strain>
        <tissue evidence="5">Young leaves</tissue>
    </source>
</reference>
<dbReference type="Gene3D" id="3.40.50.300">
    <property type="entry name" value="P-loop containing nucleotide triphosphate hydrolases"/>
    <property type="match status" value="1"/>
</dbReference>
<evidence type="ECO:0000256" key="3">
    <source>
        <dbReference type="ARBA" id="ARBA00022821"/>
    </source>
</evidence>
<dbReference type="GO" id="GO:0006952">
    <property type="term" value="P:defense response"/>
    <property type="evidence" value="ECO:0007669"/>
    <property type="project" value="UniProtKB-KW"/>
</dbReference>
<keyword evidence="1" id="KW-0433">Leucine-rich repeat</keyword>